<dbReference type="AlphaFoldDB" id="A0AAN9RZR0"/>
<accession>A0AAN9RZR0</accession>
<proteinExistence type="predicted"/>
<reference evidence="1 2" key="1">
    <citation type="submission" date="2024-01" db="EMBL/GenBank/DDBJ databases">
        <title>The genomes of 5 underutilized Papilionoideae crops provide insights into root nodulation and disease resistanc.</title>
        <authorList>
            <person name="Jiang F."/>
        </authorList>
    </citation>
    <scope>NUCLEOTIDE SEQUENCE [LARGE SCALE GENOMIC DNA]</scope>
    <source>
        <strain evidence="1">DUOXIRENSHENG_FW03</strain>
        <tissue evidence="1">Leaves</tissue>
    </source>
</reference>
<sequence length="79" mass="9128">MLYLEARNNYSGAVAADLAFLPHRAVGCPTRPTSCTLHFCSRDYALSFGQWMEEFVIFDIEWPLYFGESIIRPITEFLM</sequence>
<keyword evidence="2" id="KW-1185">Reference proteome</keyword>
<organism evidence="1 2">
    <name type="scientific">Psophocarpus tetragonolobus</name>
    <name type="common">Winged bean</name>
    <name type="synonym">Dolichos tetragonolobus</name>
    <dbReference type="NCBI Taxonomy" id="3891"/>
    <lineage>
        <taxon>Eukaryota</taxon>
        <taxon>Viridiplantae</taxon>
        <taxon>Streptophyta</taxon>
        <taxon>Embryophyta</taxon>
        <taxon>Tracheophyta</taxon>
        <taxon>Spermatophyta</taxon>
        <taxon>Magnoliopsida</taxon>
        <taxon>eudicotyledons</taxon>
        <taxon>Gunneridae</taxon>
        <taxon>Pentapetalae</taxon>
        <taxon>rosids</taxon>
        <taxon>fabids</taxon>
        <taxon>Fabales</taxon>
        <taxon>Fabaceae</taxon>
        <taxon>Papilionoideae</taxon>
        <taxon>50 kb inversion clade</taxon>
        <taxon>NPAAA clade</taxon>
        <taxon>indigoferoid/millettioid clade</taxon>
        <taxon>Phaseoleae</taxon>
        <taxon>Psophocarpus</taxon>
    </lineage>
</organism>
<name>A0AAN9RZR0_PSOTE</name>
<gene>
    <name evidence="1" type="ORF">VNO78_32106</name>
</gene>
<evidence type="ECO:0000313" key="1">
    <source>
        <dbReference type="EMBL" id="KAK7386045.1"/>
    </source>
</evidence>
<dbReference type="EMBL" id="JAYMYS010000008">
    <property type="protein sequence ID" value="KAK7386045.1"/>
    <property type="molecule type" value="Genomic_DNA"/>
</dbReference>
<dbReference type="Proteomes" id="UP001386955">
    <property type="component" value="Unassembled WGS sequence"/>
</dbReference>
<evidence type="ECO:0000313" key="2">
    <source>
        <dbReference type="Proteomes" id="UP001386955"/>
    </source>
</evidence>
<comment type="caution">
    <text evidence="1">The sequence shown here is derived from an EMBL/GenBank/DDBJ whole genome shotgun (WGS) entry which is preliminary data.</text>
</comment>
<protein>
    <submittedName>
        <fullName evidence="1">Uncharacterized protein</fullName>
    </submittedName>
</protein>